<keyword evidence="2" id="KW-0132">Cell division</keyword>
<keyword evidence="3" id="KW-1185">Reference proteome</keyword>
<protein>
    <submittedName>
        <fullName evidence="2">Biorientation of chromosomes in cell division protein 1-like protein</fullName>
    </submittedName>
</protein>
<dbReference type="AlphaFoldDB" id="A0A1R3KZQ4"/>
<dbReference type="EMBL" id="AWUE01008880">
    <property type="protein sequence ID" value="OMP12564.1"/>
    <property type="molecule type" value="Genomic_DNA"/>
</dbReference>
<gene>
    <name evidence="2" type="ORF">COLO4_03020</name>
</gene>
<feature type="region of interest" description="Disordered" evidence="1">
    <location>
        <begin position="145"/>
        <end position="179"/>
    </location>
</feature>
<sequence>MAFHRLFHRVGVNIGHVGQLVLGNQPHAGDVQQGKDLGGGLAGNRVEIVHVVGPGAARVHHGGHAGGNAHAVRLVVVNRGVRVAVYVGVNPACADEHVTVKLHRFAGGSVYVARRGDLPVLNGDIAQNHRAEDSATGNGLLPDVEQQRTQQRTHANRNGGGHGAEDNQRSEEAAGSVARPHHHVCAVGGVALVDGELTRQDDDVANRQANHQAGDQRGNEVGHREHDPRAQQQRRNPEAHAGLDRPADVENTDQRAFDNTGEQEARAERRHRAVNAGVNARFQHRHEGHFVKRADAVEVVHVRPGKHAGGEQANEDRERPVGIPKTFILFHSEAPVIYR</sequence>
<feature type="compositionally biased region" description="Basic and acidic residues" evidence="1">
    <location>
        <begin position="163"/>
        <end position="172"/>
    </location>
</feature>
<dbReference type="GO" id="GO:0051301">
    <property type="term" value="P:cell division"/>
    <property type="evidence" value="ECO:0007669"/>
    <property type="project" value="UniProtKB-KW"/>
</dbReference>
<organism evidence="2 3">
    <name type="scientific">Corchorus olitorius</name>
    <dbReference type="NCBI Taxonomy" id="93759"/>
    <lineage>
        <taxon>Eukaryota</taxon>
        <taxon>Viridiplantae</taxon>
        <taxon>Streptophyta</taxon>
        <taxon>Embryophyta</taxon>
        <taxon>Tracheophyta</taxon>
        <taxon>Spermatophyta</taxon>
        <taxon>Magnoliopsida</taxon>
        <taxon>eudicotyledons</taxon>
        <taxon>Gunneridae</taxon>
        <taxon>Pentapetalae</taxon>
        <taxon>rosids</taxon>
        <taxon>malvids</taxon>
        <taxon>Malvales</taxon>
        <taxon>Malvaceae</taxon>
        <taxon>Grewioideae</taxon>
        <taxon>Apeibeae</taxon>
        <taxon>Corchorus</taxon>
    </lineage>
</organism>
<feature type="compositionally biased region" description="Basic and acidic residues" evidence="1">
    <location>
        <begin position="217"/>
        <end position="256"/>
    </location>
</feature>
<reference evidence="3" key="1">
    <citation type="submission" date="2013-09" db="EMBL/GenBank/DDBJ databases">
        <title>Corchorus olitorius genome sequencing.</title>
        <authorList>
            <person name="Alam M."/>
            <person name="Haque M.S."/>
            <person name="Islam M.S."/>
            <person name="Emdad E.M."/>
            <person name="Islam M.M."/>
            <person name="Ahmed B."/>
            <person name="Halim A."/>
            <person name="Hossen Q.M.M."/>
            <person name="Hossain M.Z."/>
            <person name="Ahmed R."/>
            <person name="Khan M.M."/>
            <person name="Islam R."/>
            <person name="Rashid M.M."/>
            <person name="Khan S.A."/>
            <person name="Rahman M.S."/>
            <person name="Alam M."/>
            <person name="Yahiya A.S."/>
            <person name="Khan M.S."/>
            <person name="Azam M.S."/>
            <person name="Haque T."/>
            <person name="Lashkar M.Z.H."/>
            <person name="Akhand A.I."/>
            <person name="Morshed G."/>
            <person name="Roy S."/>
            <person name="Uddin K.S."/>
            <person name="Rabeya T."/>
            <person name="Hossain A.S."/>
            <person name="Chowdhury A."/>
            <person name="Snigdha A.R."/>
            <person name="Mortoza M.S."/>
            <person name="Matin S.A."/>
            <person name="Hoque S.M.E."/>
            <person name="Islam M.K."/>
            <person name="Roy D.K."/>
            <person name="Haider R."/>
            <person name="Moosa M.M."/>
            <person name="Elias S.M."/>
            <person name="Hasan A.M."/>
            <person name="Jahan S."/>
            <person name="Shafiuddin M."/>
            <person name="Mahmood N."/>
            <person name="Shommy N.S."/>
        </authorList>
    </citation>
    <scope>NUCLEOTIDE SEQUENCE [LARGE SCALE GENOMIC DNA]</scope>
    <source>
        <strain evidence="3">cv. O-4</strain>
    </source>
</reference>
<feature type="region of interest" description="Disordered" evidence="1">
    <location>
        <begin position="208"/>
        <end position="270"/>
    </location>
</feature>
<accession>A0A1R3KZQ4</accession>
<proteinExistence type="predicted"/>
<name>A0A1R3KZQ4_9ROSI</name>
<comment type="caution">
    <text evidence="2">The sequence shown here is derived from an EMBL/GenBank/DDBJ whole genome shotgun (WGS) entry which is preliminary data.</text>
</comment>
<evidence type="ECO:0000313" key="3">
    <source>
        <dbReference type="Proteomes" id="UP000187203"/>
    </source>
</evidence>
<keyword evidence="2" id="KW-0131">Cell cycle</keyword>
<dbReference type="Proteomes" id="UP000187203">
    <property type="component" value="Unassembled WGS sequence"/>
</dbReference>
<evidence type="ECO:0000256" key="1">
    <source>
        <dbReference type="SAM" id="MobiDB-lite"/>
    </source>
</evidence>
<evidence type="ECO:0000313" key="2">
    <source>
        <dbReference type="EMBL" id="OMP12564.1"/>
    </source>
</evidence>